<keyword evidence="2" id="KW-1185">Reference proteome</keyword>
<evidence type="ECO:0000313" key="2">
    <source>
        <dbReference type="Proteomes" id="UP000291116"/>
    </source>
</evidence>
<proteinExistence type="predicted"/>
<organism evidence="1 2">
    <name type="scientific">Pseudo-nitzschia multistriata</name>
    <dbReference type="NCBI Taxonomy" id="183589"/>
    <lineage>
        <taxon>Eukaryota</taxon>
        <taxon>Sar</taxon>
        <taxon>Stramenopiles</taxon>
        <taxon>Ochrophyta</taxon>
        <taxon>Bacillariophyta</taxon>
        <taxon>Bacillariophyceae</taxon>
        <taxon>Bacillariophycidae</taxon>
        <taxon>Bacillariales</taxon>
        <taxon>Bacillariaceae</taxon>
        <taxon>Pseudo-nitzschia</taxon>
    </lineage>
</organism>
<dbReference type="EMBL" id="CAACVS010000631">
    <property type="protein sequence ID" value="VEU44223.1"/>
    <property type="molecule type" value="Genomic_DNA"/>
</dbReference>
<reference evidence="1 2" key="1">
    <citation type="submission" date="2019-01" db="EMBL/GenBank/DDBJ databases">
        <authorList>
            <person name="Ferrante I. M."/>
        </authorList>
    </citation>
    <scope>NUCLEOTIDE SEQUENCE [LARGE SCALE GENOMIC DNA]</scope>
    <source>
        <strain evidence="1 2">B856</strain>
    </source>
</reference>
<sequence>MTERHRWDEVAKKTFTYLQPTFFTNLLLCLFDTKSVIKVSKIIRGPAFQRRFESIKKLRGKLRSIILLPNIKFKFQTSASFN</sequence>
<protein>
    <submittedName>
        <fullName evidence="1">Uncharacterized protein</fullName>
    </submittedName>
</protein>
<dbReference type="AlphaFoldDB" id="A0A448ZQH6"/>
<dbReference type="Proteomes" id="UP000291116">
    <property type="component" value="Unassembled WGS sequence"/>
</dbReference>
<evidence type="ECO:0000313" key="1">
    <source>
        <dbReference type="EMBL" id="VEU44223.1"/>
    </source>
</evidence>
<accession>A0A448ZQH6</accession>
<gene>
    <name evidence="1" type="ORF">PSNMU_V1.4_AUG-EV-PASAV3_0113070</name>
</gene>
<name>A0A448ZQH6_9STRA</name>